<proteinExistence type="predicted"/>
<evidence type="ECO:0000256" key="1">
    <source>
        <dbReference type="SAM" id="MobiDB-lite"/>
    </source>
</evidence>
<gene>
    <name evidence="2" type="ORF">HAX54_028005</name>
</gene>
<feature type="non-terminal residue" evidence="2">
    <location>
        <position position="1"/>
    </location>
</feature>
<organism evidence="2 3">
    <name type="scientific">Datura stramonium</name>
    <name type="common">Jimsonweed</name>
    <name type="synonym">Common thornapple</name>
    <dbReference type="NCBI Taxonomy" id="4076"/>
    <lineage>
        <taxon>Eukaryota</taxon>
        <taxon>Viridiplantae</taxon>
        <taxon>Streptophyta</taxon>
        <taxon>Embryophyta</taxon>
        <taxon>Tracheophyta</taxon>
        <taxon>Spermatophyta</taxon>
        <taxon>Magnoliopsida</taxon>
        <taxon>eudicotyledons</taxon>
        <taxon>Gunneridae</taxon>
        <taxon>Pentapetalae</taxon>
        <taxon>asterids</taxon>
        <taxon>lamiids</taxon>
        <taxon>Solanales</taxon>
        <taxon>Solanaceae</taxon>
        <taxon>Solanoideae</taxon>
        <taxon>Datureae</taxon>
        <taxon>Datura</taxon>
    </lineage>
</organism>
<keyword evidence="3" id="KW-1185">Reference proteome</keyword>
<evidence type="ECO:0000313" key="2">
    <source>
        <dbReference type="EMBL" id="MCD9641664.1"/>
    </source>
</evidence>
<feature type="region of interest" description="Disordered" evidence="1">
    <location>
        <begin position="73"/>
        <end position="94"/>
    </location>
</feature>
<protein>
    <submittedName>
        <fullName evidence="2">Uncharacterized protein</fullName>
    </submittedName>
</protein>
<dbReference type="Proteomes" id="UP000823775">
    <property type="component" value="Unassembled WGS sequence"/>
</dbReference>
<sequence>NREVSGLFGNSRSISRTVKQRTTFQTNREIGSGWPLHWKACTNGSTDRCLVRRTVLLFVSLWQRVAQLQRLPDVEQKGTGPSSRRTSRRLGRQRPPILLSRKGQTIQQSVVQKDGPSTWTSKPRRVSSKSSTVQTTDRPSTRELLLPAIIKGILSRFLESLKGLIRKVSELVFQIPPSKIVAFELHEKLYFEDFVLSDICIVFITKAIADFKEFP</sequence>
<feature type="region of interest" description="Disordered" evidence="1">
    <location>
        <begin position="110"/>
        <end position="138"/>
    </location>
</feature>
<reference evidence="2 3" key="1">
    <citation type="journal article" date="2021" name="BMC Genomics">
        <title>Datura genome reveals duplications of psychoactive alkaloid biosynthetic genes and high mutation rate following tissue culture.</title>
        <authorList>
            <person name="Rajewski A."/>
            <person name="Carter-House D."/>
            <person name="Stajich J."/>
            <person name="Litt A."/>
        </authorList>
    </citation>
    <scope>NUCLEOTIDE SEQUENCE [LARGE SCALE GENOMIC DNA]</scope>
    <source>
        <strain evidence="2">AR-01</strain>
    </source>
</reference>
<name>A0ABS8V683_DATST</name>
<feature type="compositionally biased region" description="Polar residues" evidence="1">
    <location>
        <begin position="128"/>
        <end position="138"/>
    </location>
</feature>
<dbReference type="EMBL" id="JACEIK010003420">
    <property type="protein sequence ID" value="MCD9641664.1"/>
    <property type="molecule type" value="Genomic_DNA"/>
</dbReference>
<accession>A0ABS8V683</accession>
<feature type="compositionally biased region" description="Polar residues" evidence="1">
    <location>
        <begin position="110"/>
        <end position="121"/>
    </location>
</feature>
<evidence type="ECO:0000313" key="3">
    <source>
        <dbReference type="Proteomes" id="UP000823775"/>
    </source>
</evidence>
<comment type="caution">
    <text evidence="2">The sequence shown here is derived from an EMBL/GenBank/DDBJ whole genome shotgun (WGS) entry which is preliminary data.</text>
</comment>